<keyword evidence="2" id="KW-1185">Reference proteome</keyword>
<dbReference type="eggNOG" id="ENOG5033MZT">
    <property type="taxonomic scope" value="Bacteria"/>
</dbReference>
<dbReference type="RefSeq" id="WP_043750665.1">
    <property type="nucleotide sequence ID" value="NZ_AQQX01000006.1"/>
</dbReference>
<evidence type="ECO:0000313" key="1">
    <source>
        <dbReference type="EMBL" id="KGM47890.1"/>
    </source>
</evidence>
<proteinExistence type="predicted"/>
<comment type="caution">
    <text evidence="1">The sequence shown here is derived from an EMBL/GenBank/DDBJ whole genome shotgun (WGS) entry which is preliminary data.</text>
</comment>
<gene>
    <name evidence="1" type="ORF">ATO9_14920</name>
</gene>
<protein>
    <submittedName>
        <fullName evidence="1">Uncharacterized protein</fullName>
    </submittedName>
</protein>
<accession>A0A0A0ECC0</accession>
<organism evidence="1 2">
    <name type="scientific">Pseudooceanicola atlanticus</name>
    <dbReference type="NCBI Taxonomy" id="1461694"/>
    <lineage>
        <taxon>Bacteria</taxon>
        <taxon>Pseudomonadati</taxon>
        <taxon>Pseudomonadota</taxon>
        <taxon>Alphaproteobacteria</taxon>
        <taxon>Rhodobacterales</taxon>
        <taxon>Paracoccaceae</taxon>
        <taxon>Pseudooceanicola</taxon>
    </lineage>
</organism>
<name>A0A0A0ECC0_9RHOB</name>
<dbReference type="Proteomes" id="UP000030004">
    <property type="component" value="Unassembled WGS sequence"/>
</dbReference>
<evidence type="ECO:0000313" key="2">
    <source>
        <dbReference type="Proteomes" id="UP000030004"/>
    </source>
</evidence>
<dbReference type="EMBL" id="AQQX01000006">
    <property type="protein sequence ID" value="KGM47890.1"/>
    <property type="molecule type" value="Genomic_DNA"/>
</dbReference>
<dbReference type="OrthoDB" id="7866935at2"/>
<dbReference type="AlphaFoldDB" id="A0A0A0ECC0"/>
<reference evidence="1 2" key="1">
    <citation type="journal article" date="2015" name="Antonie Van Leeuwenhoek">
        <title>Pseudooceanicola atlanticus gen. nov. sp. nov., isolated from surface seawater of the Atlantic Ocean and reclassification of Oceanicola batsensis, Oceanicola marinus, Oceanicola nitratireducens, Oceanicola nanhaiensis, Oceanicola antarcticus and Oceanicola flagellatus, as Pseudooceanicola batsensis comb. nov., Pseudooceanicola marinus comb. nov., Pseudooceanicola nitratireducens comb. nov., Pseudooceanicola nanhaiensis comb. nov., Pseudooceanicola antarcticus comb. nov., and Pseudooceanicola flagellatus comb. nov.</title>
        <authorList>
            <person name="Lai Q."/>
            <person name="Li G."/>
            <person name="Liu X."/>
            <person name="Du Y."/>
            <person name="Sun F."/>
            <person name="Shao Z."/>
        </authorList>
    </citation>
    <scope>NUCLEOTIDE SEQUENCE [LARGE SCALE GENOMIC DNA]</scope>
    <source>
        <strain evidence="1 2">22II-s11g</strain>
    </source>
</reference>
<sequence length="104" mass="10696">MNTHLAITAVLALVSLLLAPAALIGGPAPSGGLVLVLHAPWQQAQDIVDRAGGRIIGPALAPMAAFAEGGQDFTRALRDAGAWAVTDATRLAILCNVTPYDERT</sequence>
<dbReference type="STRING" id="1461694.ATO9_14920"/>